<sequence length="128" mass="13864">MGYASYWVDLFSKQDGEVLVDNEVLSWSYLEGGVIECIGSLVTFFTVLASFGITPGDASNAQSAGGYFMPHSPNLTLASGGIVTGAVQFEALKQAQSAFYLSVLIIQMWNLFACKSKLKLPFGRHVLQ</sequence>
<dbReference type="GO" id="GO:1990573">
    <property type="term" value="P:potassium ion import across plasma membrane"/>
    <property type="evidence" value="ECO:0007669"/>
    <property type="project" value="TreeGrafter"/>
</dbReference>
<feature type="domain" description="Cation-transporting P-type ATPase C-terminal" evidence="3">
    <location>
        <begin position="16"/>
        <end position="119"/>
    </location>
</feature>
<dbReference type="GO" id="GO:1902600">
    <property type="term" value="P:proton transmembrane transport"/>
    <property type="evidence" value="ECO:0007669"/>
    <property type="project" value="TreeGrafter"/>
</dbReference>
<evidence type="ECO:0000313" key="5">
    <source>
        <dbReference type="Proteomes" id="UP000269721"/>
    </source>
</evidence>
<dbReference type="PANTHER" id="PTHR43294">
    <property type="entry name" value="SODIUM/POTASSIUM-TRANSPORTING ATPASE SUBUNIT ALPHA"/>
    <property type="match status" value="1"/>
</dbReference>
<dbReference type="Pfam" id="PF00689">
    <property type="entry name" value="Cation_ATPase_C"/>
    <property type="match status" value="1"/>
</dbReference>
<evidence type="ECO:0000256" key="2">
    <source>
        <dbReference type="ARBA" id="ARBA00022475"/>
    </source>
</evidence>
<dbReference type="GO" id="GO:0005886">
    <property type="term" value="C:plasma membrane"/>
    <property type="evidence" value="ECO:0007669"/>
    <property type="project" value="UniProtKB-SubCell"/>
</dbReference>
<evidence type="ECO:0000256" key="1">
    <source>
        <dbReference type="ARBA" id="ARBA00004651"/>
    </source>
</evidence>
<keyword evidence="2" id="KW-0472">Membrane</keyword>
<dbReference type="PANTHER" id="PTHR43294:SF21">
    <property type="entry name" value="CATION TRANSPORTING ATPASE"/>
    <property type="match status" value="1"/>
</dbReference>
<evidence type="ECO:0000259" key="3">
    <source>
        <dbReference type="Pfam" id="PF00689"/>
    </source>
</evidence>
<dbReference type="InterPro" id="IPR050510">
    <property type="entry name" value="Cation_transp_ATPase_P-type"/>
</dbReference>
<keyword evidence="5" id="KW-1185">Reference proteome</keyword>
<organism evidence="4 5">
    <name type="scientific">Blyttiomyces helicus</name>
    <dbReference type="NCBI Taxonomy" id="388810"/>
    <lineage>
        <taxon>Eukaryota</taxon>
        <taxon>Fungi</taxon>
        <taxon>Fungi incertae sedis</taxon>
        <taxon>Chytridiomycota</taxon>
        <taxon>Chytridiomycota incertae sedis</taxon>
        <taxon>Chytridiomycetes</taxon>
        <taxon>Chytridiomycetes incertae sedis</taxon>
        <taxon>Blyttiomyces</taxon>
    </lineage>
</organism>
<gene>
    <name evidence="4" type="ORF">BDK51DRAFT_42699</name>
</gene>
<dbReference type="SUPFAM" id="SSF81665">
    <property type="entry name" value="Calcium ATPase, transmembrane domain M"/>
    <property type="match status" value="1"/>
</dbReference>
<keyword evidence="2" id="KW-1003">Cell membrane</keyword>
<protein>
    <recommendedName>
        <fullName evidence="3">Cation-transporting P-type ATPase C-terminal domain-containing protein</fullName>
    </recommendedName>
</protein>
<reference evidence="5" key="1">
    <citation type="journal article" date="2018" name="Nat. Microbiol.">
        <title>Leveraging single-cell genomics to expand the fungal tree of life.</title>
        <authorList>
            <person name="Ahrendt S.R."/>
            <person name="Quandt C.A."/>
            <person name="Ciobanu D."/>
            <person name="Clum A."/>
            <person name="Salamov A."/>
            <person name="Andreopoulos B."/>
            <person name="Cheng J.F."/>
            <person name="Woyke T."/>
            <person name="Pelin A."/>
            <person name="Henrissat B."/>
            <person name="Reynolds N.K."/>
            <person name="Benny G.L."/>
            <person name="Smith M.E."/>
            <person name="James T.Y."/>
            <person name="Grigoriev I.V."/>
        </authorList>
    </citation>
    <scope>NUCLEOTIDE SEQUENCE [LARGE SCALE GENOMIC DNA]</scope>
</reference>
<dbReference type="GO" id="GO:0005391">
    <property type="term" value="F:P-type sodium:potassium-exchanging transporter activity"/>
    <property type="evidence" value="ECO:0007669"/>
    <property type="project" value="TreeGrafter"/>
</dbReference>
<dbReference type="AlphaFoldDB" id="A0A4P9WIG5"/>
<name>A0A4P9WIG5_9FUNG</name>
<dbReference type="OrthoDB" id="2151039at2759"/>
<proteinExistence type="predicted"/>
<dbReference type="GO" id="GO:0030007">
    <property type="term" value="P:intracellular potassium ion homeostasis"/>
    <property type="evidence" value="ECO:0007669"/>
    <property type="project" value="TreeGrafter"/>
</dbReference>
<dbReference type="InterPro" id="IPR023298">
    <property type="entry name" value="ATPase_P-typ_TM_dom_sf"/>
</dbReference>
<dbReference type="GO" id="GO:0036376">
    <property type="term" value="P:sodium ion export across plasma membrane"/>
    <property type="evidence" value="ECO:0007669"/>
    <property type="project" value="TreeGrafter"/>
</dbReference>
<dbReference type="GO" id="GO:0006883">
    <property type="term" value="P:intracellular sodium ion homeostasis"/>
    <property type="evidence" value="ECO:0007669"/>
    <property type="project" value="TreeGrafter"/>
</dbReference>
<dbReference type="InterPro" id="IPR006068">
    <property type="entry name" value="ATPase_P-typ_cation-transptr_C"/>
</dbReference>
<evidence type="ECO:0000313" key="4">
    <source>
        <dbReference type="EMBL" id="RKO91795.1"/>
    </source>
</evidence>
<dbReference type="Proteomes" id="UP000269721">
    <property type="component" value="Unassembled WGS sequence"/>
</dbReference>
<dbReference type="Gene3D" id="1.20.1110.10">
    <property type="entry name" value="Calcium-transporting ATPase, transmembrane domain"/>
    <property type="match status" value="1"/>
</dbReference>
<accession>A0A4P9WIG5</accession>
<dbReference type="EMBL" id="KZ994899">
    <property type="protein sequence ID" value="RKO91795.1"/>
    <property type="molecule type" value="Genomic_DNA"/>
</dbReference>
<comment type="subcellular location">
    <subcellularLocation>
        <location evidence="1">Cell membrane</location>
        <topology evidence="1">Multi-pass membrane protein</topology>
    </subcellularLocation>
</comment>